<evidence type="ECO:0000313" key="1">
    <source>
        <dbReference type="EMBL" id="GAA5060189.1"/>
    </source>
</evidence>
<comment type="caution">
    <text evidence="1">The sequence shown here is derived from an EMBL/GenBank/DDBJ whole genome shotgun (WGS) entry which is preliminary data.</text>
</comment>
<protein>
    <submittedName>
        <fullName evidence="1">Uncharacterized protein</fullName>
    </submittedName>
</protein>
<dbReference type="EMBL" id="BAABKX010000018">
    <property type="protein sequence ID" value="GAA5060189.1"/>
    <property type="molecule type" value="Genomic_DNA"/>
</dbReference>
<name>A0AAV3UP24_9EURY</name>
<dbReference type="Proteomes" id="UP001501729">
    <property type="component" value="Unassembled WGS sequence"/>
</dbReference>
<reference evidence="1 2" key="1">
    <citation type="journal article" date="2019" name="Int. J. Syst. Evol. Microbiol.">
        <title>The Global Catalogue of Microorganisms (GCM) 10K type strain sequencing project: providing services to taxonomists for standard genome sequencing and annotation.</title>
        <authorList>
            <consortium name="The Broad Institute Genomics Platform"/>
            <consortium name="The Broad Institute Genome Sequencing Center for Infectious Disease"/>
            <person name="Wu L."/>
            <person name="Ma J."/>
        </authorList>
    </citation>
    <scope>NUCLEOTIDE SEQUENCE [LARGE SCALE GENOMIC DNA]</scope>
    <source>
        <strain evidence="1 2">JCM 17504</strain>
    </source>
</reference>
<sequence length="53" mass="5796">MQQGNEFDYDGRYPETIAVGGITRALDLIIGGPESDYDDGGSNILTTLLEFTR</sequence>
<keyword evidence="2" id="KW-1185">Reference proteome</keyword>
<gene>
    <name evidence="1" type="ORF">GCM10025751_45060</name>
</gene>
<accession>A0AAV3UP24</accession>
<dbReference type="AlphaFoldDB" id="A0AAV3UP24"/>
<evidence type="ECO:0000313" key="2">
    <source>
        <dbReference type="Proteomes" id="UP001501729"/>
    </source>
</evidence>
<proteinExistence type="predicted"/>
<organism evidence="1 2">
    <name type="scientific">Haladaptatus pallidirubidus</name>
    <dbReference type="NCBI Taxonomy" id="1008152"/>
    <lineage>
        <taxon>Archaea</taxon>
        <taxon>Methanobacteriati</taxon>
        <taxon>Methanobacteriota</taxon>
        <taxon>Stenosarchaea group</taxon>
        <taxon>Halobacteria</taxon>
        <taxon>Halobacteriales</taxon>
        <taxon>Haladaptataceae</taxon>
        <taxon>Haladaptatus</taxon>
    </lineage>
</organism>